<dbReference type="InterPro" id="IPR046335">
    <property type="entry name" value="LacI/GalR-like_sensor"/>
</dbReference>
<evidence type="ECO:0000313" key="6">
    <source>
        <dbReference type="Proteomes" id="UP000655287"/>
    </source>
</evidence>
<dbReference type="InterPro" id="IPR028082">
    <property type="entry name" value="Peripla_BP_I"/>
</dbReference>
<evidence type="ECO:0000256" key="2">
    <source>
        <dbReference type="ARBA" id="ARBA00023125"/>
    </source>
</evidence>
<dbReference type="Gene3D" id="3.40.50.2300">
    <property type="match status" value="2"/>
</dbReference>
<dbReference type="PANTHER" id="PTHR30146:SF155">
    <property type="entry name" value="ALANINE RACEMASE"/>
    <property type="match status" value="1"/>
</dbReference>
<name>A0A919QXV7_9ACTN</name>
<evidence type="ECO:0000256" key="1">
    <source>
        <dbReference type="ARBA" id="ARBA00023015"/>
    </source>
</evidence>
<sequence length="338" mass="34796">MGKRPTIADVARLAGVSRGTVSFALNGRPGVGADTRERVLAAAAELDWTPSRRARSLAASRAFALGLVIARPPQLLGADPFFPTFIAGVESVLAERGHILVLQVVLSAAAETEGYRNLARDGRVDGVFLTDLRHADPRIELLAELGLPAVTLNRPDVPSPFPAVGLDDHAGVEAAVRHLAGLGHTRIAHVAGPAHFLHGAGRAAAWRAALAAAGLPPGPLAEADFSAAGGAAATRELLAARPRPTAIVYANDLMAIAGLTAARAMGLSVPDELSVTGFDDCELAEHVHPPLTTVTMDVFGWGVRAATALLDLVDGAAVPDAALPPARLVVRGSTAPAR</sequence>
<keyword evidence="3" id="KW-0804">Transcription</keyword>
<dbReference type="PANTHER" id="PTHR30146">
    <property type="entry name" value="LACI-RELATED TRANSCRIPTIONAL REPRESSOR"/>
    <property type="match status" value="1"/>
</dbReference>
<dbReference type="InterPro" id="IPR010982">
    <property type="entry name" value="Lambda_DNA-bd_dom_sf"/>
</dbReference>
<dbReference type="AlphaFoldDB" id="A0A919QXV7"/>
<evidence type="ECO:0000313" key="5">
    <source>
        <dbReference type="EMBL" id="GII75843.1"/>
    </source>
</evidence>
<dbReference type="Pfam" id="PF00356">
    <property type="entry name" value="LacI"/>
    <property type="match status" value="1"/>
</dbReference>
<dbReference type="Pfam" id="PF13377">
    <property type="entry name" value="Peripla_BP_3"/>
    <property type="match status" value="1"/>
</dbReference>
<dbReference type="InterPro" id="IPR000843">
    <property type="entry name" value="HTH_LacI"/>
</dbReference>
<proteinExistence type="predicted"/>
<dbReference type="SMART" id="SM00354">
    <property type="entry name" value="HTH_LACI"/>
    <property type="match status" value="1"/>
</dbReference>
<accession>A0A919QXV7</accession>
<evidence type="ECO:0000259" key="4">
    <source>
        <dbReference type="PROSITE" id="PS50932"/>
    </source>
</evidence>
<evidence type="ECO:0000256" key="3">
    <source>
        <dbReference type="ARBA" id="ARBA00023163"/>
    </source>
</evidence>
<keyword evidence="1" id="KW-0805">Transcription regulation</keyword>
<dbReference type="SUPFAM" id="SSF47413">
    <property type="entry name" value="lambda repressor-like DNA-binding domains"/>
    <property type="match status" value="1"/>
</dbReference>
<dbReference type="GO" id="GO:0003700">
    <property type="term" value="F:DNA-binding transcription factor activity"/>
    <property type="evidence" value="ECO:0007669"/>
    <property type="project" value="TreeGrafter"/>
</dbReference>
<feature type="domain" description="HTH lacI-type" evidence="4">
    <location>
        <begin position="5"/>
        <end position="59"/>
    </location>
</feature>
<gene>
    <name evidence="5" type="ORF">Sru01_08250</name>
</gene>
<dbReference type="CDD" id="cd01392">
    <property type="entry name" value="HTH_LacI"/>
    <property type="match status" value="1"/>
</dbReference>
<dbReference type="Proteomes" id="UP000655287">
    <property type="component" value="Unassembled WGS sequence"/>
</dbReference>
<reference evidence="5" key="1">
    <citation type="submission" date="2021-01" db="EMBL/GenBank/DDBJ databases">
        <title>Whole genome shotgun sequence of Sphaerisporangium rufum NBRC 109079.</title>
        <authorList>
            <person name="Komaki H."/>
            <person name="Tamura T."/>
        </authorList>
    </citation>
    <scope>NUCLEOTIDE SEQUENCE</scope>
    <source>
        <strain evidence="5">NBRC 109079</strain>
    </source>
</reference>
<dbReference type="CDD" id="cd06267">
    <property type="entry name" value="PBP1_LacI_sugar_binding-like"/>
    <property type="match status" value="1"/>
</dbReference>
<dbReference type="EMBL" id="BOOU01000012">
    <property type="protein sequence ID" value="GII75843.1"/>
    <property type="molecule type" value="Genomic_DNA"/>
</dbReference>
<dbReference type="GO" id="GO:0000976">
    <property type="term" value="F:transcription cis-regulatory region binding"/>
    <property type="evidence" value="ECO:0007669"/>
    <property type="project" value="TreeGrafter"/>
</dbReference>
<dbReference type="RefSeq" id="WP_203982487.1">
    <property type="nucleotide sequence ID" value="NZ_BOOU01000012.1"/>
</dbReference>
<dbReference type="Gene3D" id="1.10.260.40">
    <property type="entry name" value="lambda repressor-like DNA-binding domains"/>
    <property type="match status" value="1"/>
</dbReference>
<dbReference type="PROSITE" id="PS00356">
    <property type="entry name" value="HTH_LACI_1"/>
    <property type="match status" value="1"/>
</dbReference>
<organism evidence="5 6">
    <name type="scientific">Sphaerisporangium rufum</name>
    <dbReference type="NCBI Taxonomy" id="1381558"/>
    <lineage>
        <taxon>Bacteria</taxon>
        <taxon>Bacillati</taxon>
        <taxon>Actinomycetota</taxon>
        <taxon>Actinomycetes</taxon>
        <taxon>Streptosporangiales</taxon>
        <taxon>Streptosporangiaceae</taxon>
        <taxon>Sphaerisporangium</taxon>
    </lineage>
</organism>
<keyword evidence="6" id="KW-1185">Reference proteome</keyword>
<dbReference type="PROSITE" id="PS50932">
    <property type="entry name" value="HTH_LACI_2"/>
    <property type="match status" value="1"/>
</dbReference>
<protein>
    <submittedName>
        <fullName evidence="5">LacI family transcriptional regulator</fullName>
    </submittedName>
</protein>
<dbReference type="SUPFAM" id="SSF53822">
    <property type="entry name" value="Periplasmic binding protein-like I"/>
    <property type="match status" value="1"/>
</dbReference>
<keyword evidence="2" id="KW-0238">DNA-binding</keyword>
<comment type="caution">
    <text evidence="5">The sequence shown here is derived from an EMBL/GenBank/DDBJ whole genome shotgun (WGS) entry which is preliminary data.</text>
</comment>